<dbReference type="Proteomes" id="UP001176468">
    <property type="component" value="Unassembled WGS sequence"/>
</dbReference>
<comment type="caution">
    <text evidence="1">The sequence shown here is derived from an EMBL/GenBank/DDBJ whole genome shotgun (WGS) entry which is preliminary data.</text>
</comment>
<dbReference type="RefSeq" id="WP_304560110.1">
    <property type="nucleotide sequence ID" value="NZ_JAUQSZ010000002.1"/>
</dbReference>
<evidence type="ECO:0000313" key="2">
    <source>
        <dbReference type="Proteomes" id="UP001176468"/>
    </source>
</evidence>
<organism evidence="1 2">
    <name type="scientific">Sphingomonas immobilis</name>
    <dbReference type="NCBI Taxonomy" id="3063997"/>
    <lineage>
        <taxon>Bacteria</taxon>
        <taxon>Pseudomonadati</taxon>
        <taxon>Pseudomonadota</taxon>
        <taxon>Alphaproteobacteria</taxon>
        <taxon>Sphingomonadales</taxon>
        <taxon>Sphingomonadaceae</taxon>
        <taxon>Sphingomonas</taxon>
    </lineage>
</organism>
<name>A0ABT8ZYY7_9SPHN</name>
<sequence>MAWKDNIPYLACLWGAHRRSHDHSRMIDGERRSICKWCRKPMIRTNGAWRIAD</sequence>
<dbReference type="EMBL" id="JAUQSZ010000002">
    <property type="protein sequence ID" value="MDO7841672.1"/>
    <property type="molecule type" value="Genomic_DNA"/>
</dbReference>
<evidence type="ECO:0000313" key="1">
    <source>
        <dbReference type="EMBL" id="MDO7841672.1"/>
    </source>
</evidence>
<protein>
    <submittedName>
        <fullName evidence="1">Uncharacterized protein</fullName>
    </submittedName>
</protein>
<proteinExistence type="predicted"/>
<gene>
    <name evidence="1" type="ORF">Q5H94_04990</name>
</gene>
<accession>A0ABT8ZYY7</accession>
<reference evidence="1" key="1">
    <citation type="submission" date="2023-07" db="EMBL/GenBank/DDBJ databases">
        <authorList>
            <person name="Kim M.K."/>
        </authorList>
    </citation>
    <scope>NUCLEOTIDE SEQUENCE</scope>
    <source>
        <strain evidence="1">CA1-15</strain>
    </source>
</reference>
<keyword evidence="2" id="KW-1185">Reference proteome</keyword>